<sequence length="58" mass="6664">MTEEFTAFLIFILACSAFLIGLMANYARRINRLRAMVDRFSPVHELVPQRAPAPRKRG</sequence>
<dbReference type="HOGENOM" id="CLU_2976366_0_0_5"/>
<protein>
    <submittedName>
        <fullName evidence="2">Uncharacterized protein</fullName>
    </submittedName>
</protein>
<keyword evidence="1" id="KW-0472">Membrane</keyword>
<accession>Q2IY13</accession>
<evidence type="ECO:0000313" key="2">
    <source>
        <dbReference type="EMBL" id="ABD06897.1"/>
    </source>
</evidence>
<evidence type="ECO:0000256" key="1">
    <source>
        <dbReference type="SAM" id="Phobius"/>
    </source>
</evidence>
<keyword evidence="1" id="KW-1133">Transmembrane helix</keyword>
<dbReference type="KEGG" id="rpb:RPB_2191"/>
<dbReference type="RefSeq" id="WP_011441084.1">
    <property type="nucleotide sequence ID" value="NC_007778.1"/>
</dbReference>
<gene>
    <name evidence="2" type="ordered locus">RPB_2191</name>
</gene>
<dbReference type="AlphaFoldDB" id="Q2IY13"/>
<feature type="transmembrane region" description="Helical" evidence="1">
    <location>
        <begin position="6"/>
        <end position="27"/>
    </location>
</feature>
<evidence type="ECO:0000313" key="3">
    <source>
        <dbReference type="Proteomes" id="UP000008809"/>
    </source>
</evidence>
<dbReference type="EMBL" id="CP000250">
    <property type="protein sequence ID" value="ABD06897.1"/>
    <property type="molecule type" value="Genomic_DNA"/>
</dbReference>
<dbReference type="Proteomes" id="UP000008809">
    <property type="component" value="Chromosome"/>
</dbReference>
<name>Q2IY13_RHOP2</name>
<keyword evidence="1" id="KW-0812">Transmembrane</keyword>
<keyword evidence="3" id="KW-1185">Reference proteome</keyword>
<reference evidence="2 3" key="1">
    <citation type="submission" date="2006-01" db="EMBL/GenBank/DDBJ databases">
        <title>Complete sequence of Rhodopseudomonas palustris HaA2.</title>
        <authorList>
            <consortium name="US DOE Joint Genome Institute"/>
            <person name="Copeland A."/>
            <person name="Lucas S."/>
            <person name="Lapidus A."/>
            <person name="Barry K."/>
            <person name="Detter J.C."/>
            <person name="Glavina T."/>
            <person name="Hammon N."/>
            <person name="Israni S."/>
            <person name="Pitluck S."/>
            <person name="Chain P."/>
            <person name="Malfatti S."/>
            <person name="Shin M."/>
            <person name="Vergez L."/>
            <person name="Schmutz J."/>
            <person name="Larimer F."/>
            <person name="Land M."/>
            <person name="Hauser L."/>
            <person name="Pelletier D.A."/>
            <person name="Kyrpides N."/>
            <person name="Anderson I."/>
            <person name="Oda Y."/>
            <person name="Harwood C.S."/>
            <person name="Richardson P."/>
        </authorList>
    </citation>
    <scope>NUCLEOTIDE SEQUENCE [LARGE SCALE GENOMIC DNA]</scope>
    <source>
        <strain evidence="2 3">HaA2</strain>
    </source>
</reference>
<organism evidence="2 3">
    <name type="scientific">Rhodopseudomonas palustris (strain HaA2)</name>
    <dbReference type="NCBI Taxonomy" id="316058"/>
    <lineage>
        <taxon>Bacteria</taxon>
        <taxon>Pseudomonadati</taxon>
        <taxon>Pseudomonadota</taxon>
        <taxon>Alphaproteobacteria</taxon>
        <taxon>Hyphomicrobiales</taxon>
        <taxon>Nitrobacteraceae</taxon>
        <taxon>Rhodopseudomonas</taxon>
    </lineage>
</organism>
<proteinExistence type="predicted"/>